<dbReference type="Proteomes" id="UP000266698">
    <property type="component" value="Unassembled WGS sequence"/>
</dbReference>
<name>A0A396FHB7_9FIRM</name>
<evidence type="ECO:0000313" key="2">
    <source>
        <dbReference type="EMBL" id="RGU19266.1"/>
    </source>
</evidence>
<dbReference type="Proteomes" id="UP000283765">
    <property type="component" value="Unassembled WGS sequence"/>
</dbReference>
<organism evidence="3 4">
    <name type="scientific">Agathobacter rectalis</name>
    <dbReference type="NCBI Taxonomy" id="39491"/>
    <lineage>
        <taxon>Bacteria</taxon>
        <taxon>Bacillati</taxon>
        <taxon>Bacillota</taxon>
        <taxon>Clostridia</taxon>
        <taxon>Lachnospirales</taxon>
        <taxon>Lachnospiraceae</taxon>
        <taxon>Agathobacter</taxon>
    </lineage>
</organism>
<feature type="region of interest" description="Disordered" evidence="1">
    <location>
        <begin position="1"/>
        <end position="49"/>
    </location>
</feature>
<accession>A0A396FHB7</accession>
<evidence type="ECO:0000313" key="5">
    <source>
        <dbReference type="Proteomes" id="UP000283765"/>
    </source>
</evidence>
<evidence type="ECO:0000313" key="4">
    <source>
        <dbReference type="Proteomes" id="UP000266698"/>
    </source>
</evidence>
<proteinExistence type="predicted"/>
<sequence length="69" mass="7481">MGRRGDRRPKEVMDPGCPSDKRNLRNRLWQAGRDNDADHNGTSSQLPKDLGRVPAAFACSGKAAAYAGL</sequence>
<dbReference type="EMBL" id="QRPB01000005">
    <property type="protein sequence ID" value="RHL80667.1"/>
    <property type="molecule type" value="Genomic_DNA"/>
</dbReference>
<reference evidence="4 5" key="1">
    <citation type="submission" date="2018-08" db="EMBL/GenBank/DDBJ databases">
        <title>A genome reference for cultivated species of the human gut microbiota.</title>
        <authorList>
            <person name="Zou Y."/>
            <person name="Xue W."/>
            <person name="Luo G."/>
        </authorList>
    </citation>
    <scope>NUCLEOTIDE SEQUENCE [LARGE SCALE GENOMIC DNA]</scope>
    <source>
        <strain evidence="2 5">AF17-27</strain>
        <strain evidence="3 4">AF36-2BH</strain>
    </source>
</reference>
<dbReference type="EMBL" id="QRXR01000041">
    <property type="protein sequence ID" value="RGU19266.1"/>
    <property type="molecule type" value="Genomic_DNA"/>
</dbReference>
<gene>
    <name evidence="3" type="ORF">DW001_05645</name>
    <name evidence="2" type="ORF">DWW89_15720</name>
</gene>
<evidence type="ECO:0000313" key="3">
    <source>
        <dbReference type="EMBL" id="RHL80667.1"/>
    </source>
</evidence>
<protein>
    <submittedName>
        <fullName evidence="3">Uncharacterized protein</fullName>
    </submittedName>
</protein>
<feature type="compositionally biased region" description="Basic and acidic residues" evidence="1">
    <location>
        <begin position="8"/>
        <end position="23"/>
    </location>
</feature>
<evidence type="ECO:0000256" key="1">
    <source>
        <dbReference type="SAM" id="MobiDB-lite"/>
    </source>
</evidence>
<dbReference type="AlphaFoldDB" id="A0A396FHB7"/>
<comment type="caution">
    <text evidence="3">The sequence shown here is derived from an EMBL/GenBank/DDBJ whole genome shotgun (WGS) entry which is preliminary data.</text>
</comment>